<dbReference type="EMBL" id="CP028901">
    <property type="protein sequence ID" value="AWB32390.1"/>
    <property type="molecule type" value="Genomic_DNA"/>
</dbReference>
<dbReference type="AlphaFoldDB" id="A0A2R4XF24"/>
<evidence type="ECO:0000313" key="2">
    <source>
        <dbReference type="EMBL" id="AWB32390.1"/>
    </source>
</evidence>
<name>A0A2R4XF24_9BURK</name>
<keyword evidence="1" id="KW-1133">Transmembrane helix</keyword>
<keyword evidence="3" id="KW-1185">Reference proteome</keyword>
<feature type="transmembrane region" description="Helical" evidence="1">
    <location>
        <begin position="12"/>
        <end position="30"/>
    </location>
</feature>
<dbReference type="InterPro" id="IPR032637">
    <property type="entry name" value="Phage_holin-like"/>
</dbReference>
<reference evidence="2 3" key="1">
    <citation type="submission" date="2018-04" db="EMBL/GenBank/DDBJ databases">
        <title>Bordetella sp. HZ20 isolated from seawater.</title>
        <authorList>
            <person name="Sun C."/>
        </authorList>
    </citation>
    <scope>NUCLEOTIDE SEQUENCE [LARGE SCALE GENOMIC DNA]</scope>
    <source>
        <strain evidence="2 3">HZ20</strain>
    </source>
</reference>
<feature type="transmembrane region" description="Helical" evidence="1">
    <location>
        <begin position="60"/>
        <end position="80"/>
    </location>
</feature>
<protein>
    <recommendedName>
        <fullName evidence="4">Phage holin</fullName>
    </recommendedName>
</protein>
<evidence type="ECO:0000256" key="1">
    <source>
        <dbReference type="SAM" id="Phobius"/>
    </source>
</evidence>
<dbReference type="KEGG" id="boz:DBV39_00200"/>
<keyword evidence="1" id="KW-0812">Transmembrane</keyword>
<evidence type="ECO:0000313" key="3">
    <source>
        <dbReference type="Proteomes" id="UP000244571"/>
    </source>
</evidence>
<proteinExistence type="predicted"/>
<dbReference type="Pfam" id="PF16931">
    <property type="entry name" value="Phage_holin_8"/>
    <property type="match status" value="1"/>
</dbReference>
<gene>
    <name evidence="2" type="ORF">DBV39_00200</name>
</gene>
<feature type="transmembrane region" description="Helical" evidence="1">
    <location>
        <begin position="86"/>
        <end position="106"/>
    </location>
</feature>
<sequence length="129" mass="13514">MGRRNMPEPTTSMATAGAVATTVGVAAWLSGLDPEAVFGAFAGATTFAVTARDTSWIPRLIYALISLVVGYAAVPDVAAMQSFLKSPLLIAFAVSAVVVQVTITAIDRIRTMSVRAVWDALVSVWRKGG</sequence>
<organism evidence="2 3">
    <name type="scientific">Orrella marina</name>
    <dbReference type="NCBI Taxonomy" id="2163011"/>
    <lineage>
        <taxon>Bacteria</taxon>
        <taxon>Pseudomonadati</taxon>
        <taxon>Pseudomonadota</taxon>
        <taxon>Betaproteobacteria</taxon>
        <taxon>Burkholderiales</taxon>
        <taxon>Alcaligenaceae</taxon>
        <taxon>Orrella</taxon>
    </lineage>
</organism>
<keyword evidence="1" id="KW-0472">Membrane</keyword>
<evidence type="ECO:0008006" key="4">
    <source>
        <dbReference type="Google" id="ProtNLM"/>
    </source>
</evidence>
<accession>A0A2R4XF24</accession>
<dbReference type="Proteomes" id="UP000244571">
    <property type="component" value="Chromosome"/>
</dbReference>